<dbReference type="Gene3D" id="2.130.10.10">
    <property type="entry name" value="YVTN repeat-like/Quinoprotein amine dehydrogenase"/>
    <property type="match status" value="4"/>
</dbReference>
<evidence type="ECO:0000313" key="4">
    <source>
        <dbReference type="EMBL" id="GIE26769.1"/>
    </source>
</evidence>
<keyword evidence="5" id="KW-1185">Reference proteome</keyword>
<gene>
    <name evidence="4" type="ORF">Ahu01nite_098710</name>
</gene>
<dbReference type="EMBL" id="BOMN01000152">
    <property type="protein sequence ID" value="GIE26769.1"/>
    <property type="molecule type" value="Genomic_DNA"/>
</dbReference>
<dbReference type="SUPFAM" id="SSF50978">
    <property type="entry name" value="WD40 repeat-like"/>
    <property type="match status" value="2"/>
</dbReference>
<protein>
    <recommendedName>
        <fullName evidence="6">WD40 repeat protein</fullName>
    </recommendedName>
</protein>
<dbReference type="InterPro" id="IPR011047">
    <property type="entry name" value="Quinoprotein_ADH-like_sf"/>
</dbReference>
<proteinExistence type="predicted"/>
<dbReference type="PRINTS" id="PR00320">
    <property type="entry name" value="GPROTEINBRPT"/>
</dbReference>
<dbReference type="InterPro" id="IPR001680">
    <property type="entry name" value="WD40_rpt"/>
</dbReference>
<accession>A0ABQ4A7T9</accession>
<keyword evidence="2" id="KW-0677">Repeat</keyword>
<dbReference type="PROSITE" id="PS00678">
    <property type="entry name" value="WD_REPEATS_1"/>
    <property type="match status" value="1"/>
</dbReference>
<dbReference type="PROSITE" id="PS50294">
    <property type="entry name" value="WD_REPEATS_REGION"/>
    <property type="match status" value="1"/>
</dbReference>
<feature type="repeat" description="WD" evidence="3">
    <location>
        <begin position="692"/>
        <end position="714"/>
    </location>
</feature>
<evidence type="ECO:0000256" key="3">
    <source>
        <dbReference type="PROSITE-ProRule" id="PRU00221"/>
    </source>
</evidence>
<dbReference type="SUPFAM" id="SSF50998">
    <property type="entry name" value="Quinoprotein alcohol dehydrogenase-like"/>
    <property type="match status" value="1"/>
</dbReference>
<organism evidence="4 5">
    <name type="scientific">Winogradskya humida</name>
    <dbReference type="NCBI Taxonomy" id="113566"/>
    <lineage>
        <taxon>Bacteria</taxon>
        <taxon>Bacillati</taxon>
        <taxon>Actinomycetota</taxon>
        <taxon>Actinomycetes</taxon>
        <taxon>Micromonosporales</taxon>
        <taxon>Micromonosporaceae</taxon>
        <taxon>Winogradskya</taxon>
    </lineage>
</organism>
<evidence type="ECO:0008006" key="6">
    <source>
        <dbReference type="Google" id="ProtNLM"/>
    </source>
</evidence>
<dbReference type="InterPro" id="IPR015943">
    <property type="entry name" value="WD40/YVTN_repeat-like_dom_sf"/>
</dbReference>
<dbReference type="SMART" id="SM00320">
    <property type="entry name" value="WD40"/>
    <property type="match status" value="4"/>
</dbReference>
<evidence type="ECO:0000256" key="1">
    <source>
        <dbReference type="ARBA" id="ARBA00022574"/>
    </source>
</evidence>
<evidence type="ECO:0000256" key="2">
    <source>
        <dbReference type="ARBA" id="ARBA00022737"/>
    </source>
</evidence>
<sequence length="998" mass="105389">MEQQFVWHEDVEVAPHRILRVPFEAGGRPLEFTDSVIVEADGRAVFVLLRLDPDQQTVLGAFDLESGAFLPDRSGLRVEAPSALRLSDDGLLAALVPQYPQGTVIVRDAATGNLVREIPRAQGRSALALGTVDGRPAVFAPIPPWAQDAGALAWDVATGEPIADYPALPEGCLASDFFVEHNGRMLVMGNPPGGAMRFFDALTGAAFGAPHHNHSNGRAEWLAAVSYEGRLIVASRQNYYQAHPILLWDAETGAEVLTPPALTDESLSSLRTQSMALVDGRPLLLLGHGADADAGPRLTLWDPVAGCEVLPHFFAGYDGKPHTVMLGTLDSGFYAVVVSSRPSETTLWVSSPDSERRGTRLASFGSQIALGRVDGRPAVALAGDGGSLQLFDVATAQERPSPFYGGPLREEAGRTLAAGTVDGRAVVMIRGTPTRVWDPVAGVPVARLDRFTDLWQGFALGRLDGHDVLAVVTETGLTVYDFAAGAARTEIDTPFDPQSEVVFTEVDGRTVVTAHAADQHRVAHSLRSWDAVTGEPAGRQYPLGGGHVRLVAGRAGDRPVVFAGTGAGPIRVADPATGDDALPPLTGHDGSVEALAFGSFDGRAVLVSGGRDQTVRVWDANTGEPIGEPFNGHTAKVVSVHLTEHRGEPVVVSTAERGEPRMWMLRAAPTDPGHTGQINALAGGFWAGAPVFASGAHDMTVRLWDVTTGRQVGAPLTGHDGPVSGIAFVGPAHDILVTTDATGLLLRWSAHPDGPRAQPLTRLDGGVFGLATTVVDGREILGAISGGGRVELVDAASGQPYATLNTGTDVVHLDLGVLDGRLVALVVSPHHEYDQGRVTVWDVRSGEPLHPPVVVTEESAGLGAFGMLDGRLVIVQGVDVEDEDEGDFQWHESAYQSVYDAATRAILGQITPDSRFNNALVVVGAVALIGSSDGPEQGVFVADLRTGEEIGRLYRGHGTAGVYQVATLEVDGRILVASSDAGNAVHIWDLEDRTRRLV</sequence>
<comment type="caution">
    <text evidence="4">The sequence shown here is derived from an EMBL/GenBank/DDBJ whole genome shotgun (WGS) entry which is preliminary data.</text>
</comment>
<keyword evidence="1 3" id="KW-0853">WD repeat</keyword>
<dbReference type="InterPro" id="IPR036322">
    <property type="entry name" value="WD40_repeat_dom_sf"/>
</dbReference>
<reference evidence="4 5" key="1">
    <citation type="submission" date="2021-01" db="EMBL/GenBank/DDBJ databases">
        <title>Whole genome shotgun sequence of Actinoplanes humidus NBRC 14915.</title>
        <authorList>
            <person name="Komaki H."/>
            <person name="Tamura T."/>
        </authorList>
    </citation>
    <scope>NUCLEOTIDE SEQUENCE [LARGE SCALE GENOMIC DNA]</scope>
    <source>
        <strain evidence="4 5">NBRC 14915</strain>
    </source>
</reference>
<feature type="repeat" description="WD" evidence="3">
    <location>
        <begin position="585"/>
        <end position="628"/>
    </location>
</feature>
<dbReference type="InterPro" id="IPR020472">
    <property type="entry name" value="WD40_PAC1"/>
</dbReference>
<evidence type="ECO:0000313" key="5">
    <source>
        <dbReference type="Proteomes" id="UP000603200"/>
    </source>
</evidence>
<dbReference type="PANTHER" id="PTHR22847">
    <property type="entry name" value="WD40 REPEAT PROTEIN"/>
    <property type="match status" value="1"/>
</dbReference>
<dbReference type="PROSITE" id="PS50082">
    <property type="entry name" value="WD_REPEATS_2"/>
    <property type="match status" value="2"/>
</dbReference>
<dbReference type="Pfam" id="PF00400">
    <property type="entry name" value="WD40"/>
    <property type="match status" value="2"/>
</dbReference>
<dbReference type="RefSeq" id="WP_203843665.1">
    <property type="nucleotide sequence ID" value="NZ_BAAATV010000044.1"/>
</dbReference>
<dbReference type="PANTHER" id="PTHR22847:SF637">
    <property type="entry name" value="WD REPEAT DOMAIN 5B"/>
    <property type="match status" value="1"/>
</dbReference>
<name>A0ABQ4A7T9_9ACTN</name>
<dbReference type="Proteomes" id="UP000603200">
    <property type="component" value="Unassembled WGS sequence"/>
</dbReference>
<dbReference type="InterPro" id="IPR019775">
    <property type="entry name" value="WD40_repeat_CS"/>
</dbReference>